<dbReference type="SUPFAM" id="SSF54495">
    <property type="entry name" value="UBC-like"/>
    <property type="match status" value="1"/>
</dbReference>
<dbReference type="Proteomes" id="UP000009131">
    <property type="component" value="Unassembled WGS sequence"/>
</dbReference>
<feature type="domain" description="UBC core" evidence="13">
    <location>
        <begin position="9"/>
        <end position="172"/>
    </location>
</feature>
<dbReference type="InterPro" id="IPR023313">
    <property type="entry name" value="UBQ-conjugating_AS"/>
</dbReference>
<evidence type="ECO:0000256" key="11">
    <source>
        <dbReference type="PROSITE-ProRule" id="PRU10133"/>
    </source>
</evidence>
<keyword evidence="3" id="KW-0808">Transferase</keyword>
<dbReference type="InterPro" id="IPR050113">
    <property type="entry name" value="Ub_conjugating_enzyme"/>
</dbReference>
<reference evidence="14 15" key="1">
    <citation type="journal article" date="2011" name="J. Gen. Appl. Microbiol.">
        <title>Draft genome sequencing of the enigmatic basidiomycete Mixia osmundae.</title>
        <authorList>
            <person name="Nishida H."/>
            <person name="Nagatsuka Y."/>
            <person name="Sugiyama J."/>
        </authorList>
    </citation>
    <scope>NUCLEOTIDE SEQUENCE [LARGE SCALE GENOMIC DNA]</scope>
    <source>
        <strain evidence="15">CBS 9802 / IAM 14324 / JCM 22182 / KY 12970</strain>
    </source>
</reference>
<gene>
    <name evidence="14" type="primary">Mo06768</name>
    <name evidence="14" type="ORF">E5Q_06768</name>
</gene>
<dbReference type="HOGENOM" id="CLU_030988_10_1_1"/>
<dbReference type="InterPro" id="IPR016135">
    <property type="entry name" value="UBQ-conjugating_enzyme/RWD"/>
</dbReference>
<dbReference type="InterPro" id="IPR000608">
    <property type="entry name" value="UBC"/>
</dbReference>
<evidence type="ECO:0000256" key="4">
    <source>
        <dbReference type="ARBA" id="ARBA00022741"/>
    </source>
</evidence>
<dbReference type="GO" id="GO:0036503">
    <property type="term" value="P:ERAD pathway"/>
    <property type="evidence" value="ECO:0007669"/>
    <property type="project" value="UniProtKB-ARBA"/>
</dbReference>
<evidence type="ECO:0000256" key="12">
    <source>
        <dbReference type="RuleBase" id="RU362109"/>
    </source>
</evidence>
<dbReference type="Gene3D" id="3.10.110.10">
    <property type="entry name" value="Ubiquitin Conjugating Enzyme"/>
    <property type="match status" value="1"/>
</dbReference>
<accession>G7EB55</accession>
<keyword evidence="5 12" id="KW-0833">Ubl conjugation pathway</keyword>
<reference evidence="14 15" key="2">
    <citation type="journal article" date="2012" name="Open Biol.">
        <title>Characteristics of nucleosomes and linker DNA regions on the genome of the basidiomycete Mixia osmundae revealed by mono- and dinucleosome mapping.</title>
        <authorList>
            <person name="Nishida H."/>
            <person name="Kondo S."/>
            <person name="Matsumoto T."/>
            <person name="Suzuki Y."/>
            <person name="Yoshikawa H."/>
            <person name="Taylor T.D."/>
            <person name="Sugiyama J."/>
        </authorList>
    </citation>
    <scope>NUCLEOTIDE SEQUENCE [LARGE SCALE GENOMIC DNA]</scope>
    <source>
        <strain evidence="15">CBS 9802 / IAM 14324 / JCM 22182 / KY 12970</strain>
    </source>
</reference>
<evidence type="ECO:0000256" key="10">
    <source>
        <dbReference type="ARBA" id="ARBA00077195"/>
    </source>
</evidence>
<name>G7EB55_MIXOS</name>
<evidence type="ECO:0000256" key="6">
    <source>
        <dbReference type="ARBA" id="ARBA00022840"/>
    </source>
</evidence>
<dbReference type="PROSITE" id="PS00183">
    <property type="entry name" value="UBC_1"/>
    <property type="match status" value="1"/>
</dbReference>
<evidence type="ECO:0000256" key="7">
    <source>
        <dbReference type="ARBA" id="ARBA00022966"/>
    </source>
</evidence>
<evidence type="ECO:0000256" key="9">
    <source>
        <dbReference type="ARBA" id="ARBA00031729"/>
    </source>
</evidence>
<proteinExistence type="inferred from homology"/>
<dbReference type="AlphaFoldDB" id="G7EB55"/>
<dbReference type="GO" id="GO:0005524">
    <property type="term" value="F:ATP binding"/>
    <property type="evidence" value="ECO:0007669"/>
    <property type="project" value="UniProtKB-UniRule"/>
</dbReference>
<dbReference type="SMART" id="SM00212">
    <property type="entry name" value="UBCc"/>
    <property type="match status" value="1"/>
</dbReference>
<organism evidence="14 15">
    <name type="scientific">Mixia osmundae (strain CBS 9802 / IAM 14324 / JCM 22182 / KY 12970)</name>
    <dbReference type="NCBI Taxonomy" id="764103"/>
    <lineage>
        <taxon>Eukaryota</taxon>
        <taxon>Fungi</taxon>
        <taxon>Dikarya</taxon>
        <taxon>Basidiomycota</taxon>
        <taxon>Pucciniomycotina</taxon>
        <taxon>Mixiomycetes</taxon>
        <taxon>Mixiales</taxon>
        <taxon>Mixiaceae</taxon>
        <taxon>Mixia</taxon>
    </lineage>
</organism>
<dbReference type="PANTHER" id="PTHR24067">
    <property type="entry name" value="UBIQUITIN-CONJUGATING ENZYME E2"/>
    <property type="match status" value="1"/>
</dbReference>
<dbReference type="OrthoDB" id="19692at2759"/>
<protein>
    <recommendedName>
        <fullName evidence="2">E2 ubiquitin-conjugating enzyme</fullName>
        <ecNumber evidence="2">2.3.2.23</ecNumber>
    </recommendedName>
    <alternativeName>
        <fullName evidence="10">E2 ubiquitin-conjugating enzyme 7</fullName>
    </alternativeName>
    <alternativeName>
        <fullName evidence="9">Ubiquitin carrier protein</fullName>
    </alternativeName>
    <alternativeName>
        <fullName evidence="8">Ubiquitin-protein ligase</fullName>
    </alternativeName>
</protein>
<evidence type="ECO:0000256" key="8">
    <source>
        <dbReference type="ARBA" id="ARBA00030012"/>
    </source>
</evidence>
<dbReference type="FunFam" id="3.10.110.10:FF:000008">
    <property type="entry name" value="Ubiquitin-conjugating enzyme E2 G2"/>
    <property type="match status" value="1"/>
</dbReference>
<dbReference type="GO" id="GO:0061631">
    <property type="term" value="F:ubiquitin conjugating enzyme activity"/>
    <property type="evidence" value="ECO:0007669"/>
    <property type="project" value="UniProtKB-EC"/>
</dbReference>
<evidence type="ECO:0000256" key="3">
    <source>
        <dbReference type="ARBA" id="ARBA00022679"/>
    </source>
</evidence>
<keyword evidence="7" id="KW-0882">Thioester bond</keyword>
<evidence type="ECO:0000256" key="5">
    <source>
        <dbReference type="ARBA" id="ARBA00022786"/>
    </source>
</evidence>
<dbReference type="EC" id="2.3.2.23" evidence="2"/>
<dbReference type="PROSITE" id="PS50127">
    <property type="entry name" value="UBC_2"/>
    <property type="match status" value="1"/>
</dbReference>
<dbReference type="FunCoup" id="G7EB55">
    <property type="interactions" value="275"/>
</dbReference>
<feature type="active site" description="Glycyl thioester intermediate" evidence="11">
    <location>
        <position position="97"/>
    </location>
</feature>
<evidence type="ECO:0000256" key="2">
    <source>
        <dbReference type="ARBA" id="ARBA00012486"/>
    </source>
</evidence>
<dbReference type="Pfam" id="PF00179">
    <property type="entry name" value="UQ_con"/>
    <property type="match status" value="1"/>
</dbReference>
<keyword evidence="6 12" id="KW-0067">ATP-binding</keyword>
<comment type="similarity">
    <text evidence="12">Belongs to the ubiquitin-conjugating enzyme family.</text>
</comment>
<comment type="caution">
    <text evidence="14">The sequence shown here is derived from an EMBL/GenBank/DDBJ whole genome shotgun (WGS) entry which is preliminary data.</text>
</comment>
<dbReference type="eggNOG" id="KOG0426">
    <property type="taxonomic scope" value="Eukaryota"/>
</dbReference>
<dbReference type="STRING" id="764103.G7EB55"/>
<evidence type="ECO:0000256" key="1">
    <source>
        <dbReference type="ARBA" id="ARBA00000485"/>
    </source>
</evidence>
<dbReference type="EMBL" id="BABT02000261">
    <property type="protein sequence ID" value="GAB00066.1"/>
    <property type="molecule type" value="Genomic_DNA"/>
</dbReference>
<dbReference type="InParanoid" id="G7EB55"/>
<comment type="catalytic activity">
    <reaction evidence="1">
        <text>S-ubiquitinyl-[E1 ubiquitin-activating enzyme]-L-cysteine + [E2 ubiquitin-conjugating enzyme]-L-cysteine = [E1 ubiquitin-activating enzyme]-L-cysteine + S-ubiquitinyl-[E2 ubiquitin-conjugating enzyme]-L-cysteine.</text>
        <dbReference type="EC" id="2.3.2.23"/>
    </reaction>
</comment>
<dbReference type="CDD" id="cd23796">
    <property type="entry name" value="UBCc_UBE2G2"/>
    <property type="match status" value="1"/>
</dbReference>
<sequence>MSTRQQASTALKRLMTEYKQLTAGGGKSDDMYVAGPVAESDFFTWECLVKGPDETPFENGIFVATLTFPRDYPLNPPKMRFTPPLFHPNIYANGEVCISILHSPGDDPNQYESSSERWSPVQSVDKVLLSVVSMLAEPNIESGANVDASKAYRTDRAGYEASIRAFVRQQLGVPSS</sequence>
<evidence type="ECO:0000313" key="14">
    <source>
        <dbReference type="EMBL" id="GAB00066.1"/>
    </source>
</evidence>
<keyword evidence="4 12" id="KW-0547">Nucleotide-binding</keyword>
<keyword evidence="15" id="KW-1185">Reference proteome</keyword>
<evidence type="ECO:0000313" key="15">
    <source>
        <dbReference type="Proteomes" id="UP000009131"/>
    </source>
</evidence>
<evidence type="ECO:0000259" key="13">
    <source>
        <dbReference type="PROSITE" id="PS50127"/>
    </source>
</evidence>